<evidence type="ECO:0000256" key="2">
    <source>
        <dbReference type="SAM" id="Phobius"/>
    </source>
</evidence>
<proteinExistence type="predicted"/>
<evidence type="ECO:0000313" key="5">
    <source>
        <dbReference type="Proteomes" id="UP000239896"/>
    </source>
</evidence>
<accession>A0A2T0VM57</accession>
<dbReference type="EMBL" id="PVTM01000008">
    <property type="protein sequence ID" value="PRY71354.1"/>
    <property type="molecule type" value="Genomic_DNA"/>
</dbReference>
<dbReference type="Proteomes" id="UP000239896">
    <property type="component" value="Unassembled WGS sequence"/>
</dbReference>
<feature type="region of interest" description="Disordered" evidence="1">
    <location>
        <begin position="791"/>
        <end position="810"/>
    </location>
</feature>
<feature type="compositionally biased region" description="Basic and acidic residues" evidence="1">
    <location>
        <begin position="86"/>
        <end position="95"/>
    </location>
</feature>
<keyword evidence="2" id="KW-1133">Transmembrane helix</keyword>
<comment type="caution">
    <text evidence="4">The sequence shown here is derived from an EMBL/GenBank/DDBJ whole genome shotgun (WGS) entry which is preliminary data.</text>
</comment>
<feature type="region of interest" description="Disordered" evidence="1">
    <location>
        <begin position="1138"/>
        <end position="1162"/>
    </location>
</feature>
<evidence type="ECO:0000256" key="1">
    <source>
        <dbReference type="SAM" id="MobiDB-lite"/>
    </source>
</evidence>
<evidence type="ECO:0000313" key="4">
    <source>
        <dbReference type="EMBL" id="PRY71354.1"/>
    </source>
</evidence>
<name>A0A2T0VM57_9GAMM</name>
<feature type="region of interest" description="Disordered" evidence="1">
    <location>
        <begin position="1"/>
        <end position="127"/>
    </location>
</feature>
<feature type="compositionally biased region" description="Basic and acidic residues" evidence="1">
    <location>
        <begin position="52"/>
        <end position="61"/>
    </location>
</feature>
<feature type="compositionally biased region" description="Low complexity" evidence="1">
    <location>
        <begin position="149"/>
        <end position="169"/>
    </location>
</feature>
<gene>
    <name evidence="4" type="ORF">BCL64_108115</name>
</gene>
<evidence type="ECO:0000259" key="3">
    <source>
        <dbReference type="Pfam" id="PF13699"/>
    </source>
</evidence>
<dbReference type="InterPro" id="IPR025295">
    <property type="entry name" value="eCIS_core_dom"/>
</dbReference>
<reference evidence="4 5" key="1">
    <citation type="submission" date="2018-03" db="EMBL/GenBank/DDBJ databases">
        <title>Comparative analysis of microorganisms from saline springs in Andes Mountain Range, Colombia.</title>
        <authorList>
            <person name="Rubin E."/>
        </authorList>
    </citation>
    <scope>NUCLEOTIDE SEQUENCE [LARGE SCALE GENOMIC DNA]</scope>
    <source>
        <strain evidence="4 5">USBA 854</strain>
    </source>
</reference>
<dbReference type="RefSeq" id="WP_106230986.1">
    <property type="nucleotide sequence ID" value="NZ_PVTM01000008.1"/>
</dbReference>
<keyword evidence="2" id="KW-0472">Membrane</keyword>
<feature type="region of interest" description="Disordered" evidence="1">
    <location>
        <begin position="251"/>
        <end position="274"/>
    </location>
</feature>
<keyword evidence="5" id="KW-1185">Reference proteome</keyword>
<feature type="transmembrane region" description="Helical" evidence="2">
    <location>
        <begin position="645"/>
        <end position="665"/>
    </location>
</feature>
<organism evidence="4 5">
    <name type="scientific">Halomonas ventosae</name>
    <dbReference type="NCBI Taxonomy" id="229007"/>
    <lineage>
        <taxon>Bacteria</taxon>
        <taxon>Pseudomonadati</taxon>
        <taxon>Pseudomonadota</taxon>
        <taxon>Gammaproteobacteria</taxon>
        <taxon>Oceanospirillales</taxon>
        <taxon>Halomonadaceae</taxon>
        <taxon>Halomonas</taxon>
    </lineage>
</organism>
<feature type="domain" description="eCIS core" evidence="3">
    <location>
        <begin position="183"/>
        <end position="255"/>
    </location>
</feature>
<dbReference type="Pfam" id="PF13699">
    <property type="entry name" value="eCIS_core"/>
    <property type="match status" value="1"/>
</dbReference>
<keyword evidence="2" id="KW-0812">Transmembrane</keyword>
<feature type="compositionally biased region" description="Basic and acidic residues" evidence="1">
    <location>
        <begin position="251"/>
        <end position="273"/>
    </location>
</feature>
<feature type="region of interest" description="Disordered" evidence="1">
    <location>
        <begin position="140"/>
        <end position="169"/>
    </location>
</feature>
<sequence length="1316" mass="142723">MGDVSATIRTKKPAGAASTARVPLRRPAPAVVHRQEAARIQPALKVGAANDPMEHEAEATAERIVTMSPPGHDTAPPPAQRGPPAEARRFPKVDQESQPDTDAFESEPAIPADHQDPDVPSGEDVDTAGLANDEFAEIEAGEPDDPEGAARMAPGAAAAVGPQGGDAPASVTRAVAQPGAGGPLPAPVRSFMEPRFGVDFSDVRIHDAPSDRRAADRIGARAFTHRHHIWMGQGESVDNRRLMAHELTHVVQQTRREPVRAPERPEIEGKDTHPSLQRGWVADKAEKVARNVPGYTLLTVILGKSPITGDRVERNAENLIGGFLGLLPGGNLIFERLKETRALERAFEWVSTRLSELNITWSRIKGLVSDFIDEMPAWSPLKIAKRTFKPLVDDIITFITEIKDKILEFIIRGALKLAGPYGEKVWAVIEKVRDVISLILSDPLGFAKNLVRTVVNGFKQFGNNIWQHLKKGLMGWLFGTLQGMDIELPAKLDFKGIINIALQILGLTYANFRKTLVKRLGRGGEKKVAFLEKSVEVVKILVKEGFLGIWQRVLEMIEGFRTTVIDGIRDFVINTIVMGAVSWIAGLSNPVGAIVKVALSIYNMIKTFLERLDQIMEIANSIFSSIGAIAKGKVKDAADFIEKTIAGAIPVFLAFVAALIPVTGITKTIRTIIKKLQAPVKKAMTKMVAFLVKKAKKLFSKILGKINRKRKLLQAGFVVGKEPHRLKPEKKGNKFTLKIASDTPRPADQVQAEMNSEGKKAADFGDDSSCVNAFEKAFKTEIDEAEAALAKVKPEQQKTSTKRTGDKADAEVKDAGAKLARLGPCIADNPFLEDEPQDGAIIRAREPRLPEIEGDAGLYADRGKITSQSIDAVSEKAGLGPKGKQRLSNYYENDHIPEKSLGFEVQTYLQGKMNEEIAEGQRDGKAIPDPLLGEIDTRATGKEGQQLPAITIYRPAHRQKTAKDAGRRNHGKIISDASAETTAASKIDRLRAGIHAEMQAELETIVGLYGSDPAATKAIRGKIRKGIRALGDLNKTLYGFEPGKTPTVKRGTDGAEGSDLPMEGDPASGLPDFAKLEGAYAIYKAKPKGVGNYLEYDHVVEATLAEKARDLTLSVPAFSDGLEDAVAAGAKARADIAEADAGAPPEPGKESARRARPKTSEQITRDAMARLSGLSGPAFRGKGVASYDPETAGTVALYRPVHREVTARQSGIRGSILDGVDLTQAREKLVNWVLSEPEDRAQREGAISDLQAGIRKRFTGEIEAHAGHIRDAYQIELKEFMAINRSRQAAANMGAVSERVGASLRSLRQESLSLIE</sequence>
<protein>
    <submittedName>
        <fullName evidence="4">Uncharacterized protein DUF4157</fullName>
    </submittedName>
</protein>